<feature type="region of interest" description="Disordered" evidence="1">
    <location>
        <begin position="350"/>
        <end position="384"/>
    </location>
</feature>
<evidence type="ECO:0000256" key="1">
    <source>
        <dbReference type="SAM" id="MobiDB-lite"/>
    </source>
</evidence>
<keyword evidence="4" id="KW-1185">Reference proteome</keyword>
<proteinExistence type="predicted"/>
<dbReference type="Proteomes" id="UP000294850">
    <property type="component" value="Unassembled WGS sequence"/>
</dbReference>
<feature type="region of interest" description="Disordered" evidence="1">
    <location>
        <begin position="400"/>
        <end position="434"/>
    </location>
</feature>
<evidence type="ECO:0000259" key="2">
    <source>
        <dbReference type="Pfam" id="PF03432"/>
    </source>
</evidence>
<dbReference type="Pfam" id="PF03432">
    <property type="entry name" value="Relaxase"/>
    <property type="match status" value="1"/>
</dbReference>
<reference evidence="3 4" key="1">
    <citation type="submission" date="2019-03" db="EMBL/GenBank/DDBJ databases">
        <title>Dyadobacter AR-3-6 sp. nov., isolated from arctic soil.</title>
        <authorList>
            <person name="Chaudhary D.K."/>
        </authorList>
    </citation>
    <scope>NUCLEOTIDE SEQUENCE [LARGE SCALE GENOMIC DNA]</scope>
    <source>
        <strain evidence="3 4">AR-3-6</strain>
    </source>
</reference>
<dbReference type="OrthoDB" id="915634at2"/>
<dbReference type="InterPro" id="IPR005094">
    <property type="entry name" value="Endonuclease_MobA/VirD2"/>
</dbReference>
<feature type="compositionally biased region" description="Polar residues" evidence="1">
    <location>
        <begin position="363"/>
        <end position="382"/>
    </location>
</feature>
<accession>A0A4R5DMD0</accession>
<feature type="compositionally biased region" description="Polar residues" evidence="1">
    <location>
        <begin position="408"/>
        <end position="417"/>
    </location>
</feature>
<dbReference type="RefSeq" id="WP_131959921.1">
    <property type="nucleotide sequence ID" value="NZ_SMFL01000007.1"/>
</dbReference>
<evidence type="ECO:0000313" key="3">
    <source>
        <dbReference type="EMBL" id="TDE13200.1"/>
    </source>
</evidence>
<organism evidence="3 4">
    <name type="scientific">Dyadobacter psychrotolerans</name>
    <dbReference type="NCBI Taxonomy" id="2541721"/>
    <lineage>
        <taxon>Bacteria</taxon>
        <taxon>Pseudomonadati</taxon>
        <taxon>Bacteroidota</taxon>
        <taxon>Cytophagia</taxon>
        <taxon>Cytophagales</taxon>
        <taxon>Spirosomataceae</taxon>
        <taxon>Dyadobacter</taxon>
    </lineage>
</organism>
<comment type="caution">
    <text evidence="3">The sequence shown here is derived from an EMBL/GenBank/DDBJ whole genome shotgun (WGS) entry which is preliminary data.</text>
</comment>
<evidence type="ECO:0000313" key="4">
    <source>
        <dbReference type="Proteomes" id="UP000294850"/>
    </source>
</evidence>
<protein>
    <submittedName>
        <fullName evidence="3">Relaxase</fullName>
    </submittedName>
</protein>
<feature type="compositionally biased region" description="Basic residues" evidence="1">
    <location>
        <begin position="420"/>
        <end position="434"/>
    </location>
</feature>
<gene>
    <name evidence="3" type="ORF">E0F88_19295</name>
</gene>
<dbReference type="AlphaFoldDB" id="A0A4R5DMD0"/>
<feature type="domain" description="MobA/VirD2-like nuclease" evidence="2">
    <location>
        <begin position="17"/>
        <end position="151"/>
    </location>
</feature>
<name>A0A4R5DMD0_9BACT</name>
<sequence length="434" mass="49630">MVAIIKTGNSLRRSFYYNENKVTEGVAECISAGNYPADFDSLSENQRLNMLLKLANLNENVTRNSVHISLNFDPSEQLSKDQLSDIARTYMEKIGFGQQPYLVYQHQDAAHPHIHIVSVKIRPDGTRIETQNIGRNLSEKARKEIELAHGLVRAEDSRQRKVYELKPVNIQRVQYGKSQTKRAIATVLDAILPTYKYASLPELNAVLRQYNVAADRGSEDSRTYKRNGLTYRILDERGNKIGVPIRASDFYNKPTLPYIQQRFELNETTRQPHKARVKNAIDFALLKRSDIDVEKLIQALEKDGIKTVLRQNDKGQIYGITYVDFRTKCVFNGSDLGKQYSAKAMSERCGYQQQQSEKHENTQRQITSPNTNNSGDNTQKNGPLTKVFLESSDKNLGSDNSLDILFQPTFSPDSTPWQLRKSRRRKQQKQSHSL</sequence>
<dbReference type="EMBL" id="SMFL01000007">
    <property type="protein sequence ID" value="TDE13200.1"/>
    <property type="molecule type" value="Genomic_DNA"/>
</dbReference>